<reference evidence="2 3" key="1">
    <citation type="submission" date="2018-08" db="EMBL/GenBank/DDBJ databases">
        <title>Meiothermus terrae DSM 26712 genome sequencing project.</title>
        <authorList>
            <person name="Da Costa M.S."/>
            <person name="Albuquerque L."/>
            <person name="Raposo P."/>
            <person name="Froufe H.J.C."/>
            <person name="Barroso C.S."/>
            <person name="Egas C."/>
        </authorList>
    </citation>
    <scope>NUCLEOTIDE SEQUENCE [LARGE SCALE GENOMIC DNA]</scope>
    <source>
        <strain evidence="2 3">DSM 26712</strain>
    </source>
</reference>
<dbReference type="OrthoDB" id="9803079at2"/>
<dbReference type="RefSeq" id="WP_119316153.1">
    <property type="nucleotide sequence ID" value="NZ_QXDL01000181.1"/>
</dbReference>
<dbReference type="InterPro" id="IPR029068">
    <property type="entry name" value="Glyas_Bleomycin-R_OHBP_Dase"/>
</dbReference>
<evidence type="ECO:0000313" key="3">
    <source>
        <dbReference type="Proteomes" id="UP000265715"/>
    </source>
</evidence>
<comment type="caution">
    <text evidence="2">The sequence shown here is derived from an EMBL/GenBank/DDBJ whole genome shotgun (WGS) entry which is preliminary data.</text>
</comment>
<gene>
    <name evidence="2" type="ORF">Mterra_03218</name>
</gene>
<dbReference type="InterPro" id="IPR004360">
    <property type="entry name" value="Glyas_Fos-R_dOase_dom"/>
</dbReference>
<sequence>MSATDWRLEVVQVPVSDLDRAKRFYAEQCGFAVDLDTRLSDSVRVVQLTPPGSACSIHLSRGIHTMPPGSLQGLQVVVGDLEAARRGLLERGVGVSPVRHVEGGVWAEGRGGKWNSFAFFSDPDGNGWVLQERPGA</sequence>
<protein>
    <recommendedName>
        <fullName evidence="1">VOC domain-containing protein</fullName>
    </recommendedName>
</protein>
<dbReference type="SUPFAM" id="SSF54593">
    <property type="entry name" value="Glyoxalase/Bleomycin resistance protein/Dihydroxybiphenyl dioxygenase"/>
    <property type="match status" value="1"/>
</dbReference>
<dbReference type="InterPro" id="IPR037523">
    <property type="entry name" value="VOC_core"/>
</dbReference>
<dbReference type="PROSITE" id="PS51819">
    <property type="entry name" value="VOC"/>
    <property type="match status" value="1"/>
</dbReference>
<dbReference type="Pfam" id="PF00903">
    <property type="entry name" value="Glyoxalase"/>
    <property type="match status" value="1"/>
</dbReference>
<evidence type="ECO:0000313" key="2">
    <source>
        <dbReference type="EMBL" id="RIH81354.1"/>
    </source>
</evidence>
<dbReference type="EMBL" id="QXDL01000181">
    <property type="protein sequence ID" value="RIH81354.1"/>
    <property type="molecule type" value="Genomic_DNA"/>
</dbReference>
<feature type="domain" description="VOC" evidence="1">
    <location>
        <begin position="7"/>
        <end position="133"/>
    </location>
</feature>
<dbReference type="Gene3D" id="3.10.180.10">
    <property type="entry name" value="2,3-Dihydroxybiphenyl 1,2-Dioxygenase, domain 1"/>
    <property type="match status" value="1"/>
</dbReference>
<dbReference type="AlphaFoldDB" id="A0A399E9E4"/>
<proteinExistence type="predicted"/>
<dbReference type="Proteomes" id="UP000265715">
    <property type="component" value="Unassembled WGS sequence"/>
</dbReference>
<evidence type="ECO:0000259" key="1">
    <source>
        <dbReference type="PROSITE" id="PS51819"/>
    </source>
</evidence>
<organism evidence="2 3">
    <name type="scientific">Calidithermus terrae</name>
    <dbReference type="NCBI Taxonomy" id="1408545"/>
    <lineage>
        <taxon>Bacteria</taxon>
        <taxon>Thermotogati</taxon>
        <taxon>Deinococcota</taxon>
        <taxon>Deinococci</taxon>
        <taxon>Thermales</taxon>
        <taxon>Thermaceae</taxon>
        <taxon>Calidithermus</taxon>
    </lineage>
</organism>
<keyword evidence="3" id="KW-1185">Reference proteome</keyword>
<accession>A0A399E9E4</accession>
<name>A0A399E9E4_9DEIN</name>